<comment type="caution">
    <text evidence="1">The sequence shown here is derived from an EMBL/GenBank/DDBJ whole genome shotgun (WGS) entry which is preliminary data.</text>
</comment>
<gene>
    <name evidence="1" type="ORF">BBOV_I002090</name>
</gene>
<dbReference type="VEuPathDB" id="PiroplasmaDB:BBOV_I002090"/>
<dbReference type="EMBL" id="AAXT01000005">
    <property type="protein sequence ID" value="EDO05292.1"/>
    <property type="molecule type" value="Genomic_DNA"/>
</dbReference>
<name>A7AW64_BABBO</name>
<organism evidence="1 2">
    <name type="scientific">Babesia bovis</name>
    <dbReference type="NCBI Taxonomy" id="5865"/>
    <lineage>
        <taxon>Eukaryota</taxon>
        <taxon>Sar</taxon>
        <taxon>Alveolata</taxon>
        <taxon>Apicomplexa</taxon>
        <taxon>Aconoidasida</taxon>
        <taxon>Piroplasmida</taxon>
        <taxon>Babesiidae</taxon>
        <taxon>Babesia</taxon>
    </lineage>
</organism>
<evidence type="ECO:0000313" key="1">
    <source>
        <dbReference type="EMBL" id="EDO05292.1"/>
    </source>
</evidence>
<reference evidence="2" key="3">
    <citation type="journal article" date="2021" name="Int. J. Parasitol.">
        <title>Comparative analysis of gene expression between Babesia bovis blood stages and kinetes allowed by improved genome annotation.</title>
        <authorList>
            <person name="Ueti M.W."/>
            <person name="Johnson W.C."/>
            <person name="Kappmeyer L.S."/>
            <person name="Herndon D.R."/>
            <person name="Mousel M.R."/>
            <person name="Reif K.E."/>
            <person name="Taus N.S."/>
            <person name="Ifeonu O.O."/>
            <person name="Silva J.C."/>
            <person name="Suarez C.E."/>
            <person name="Brayton K.A."/>
        </authorList>
    </citation>
    <scope>NUCLEOTIDE SEQUENCE [LARGE SCALE GENOMIC DNA]</scope>
</reference>
<dbReference type="AlphaFoldDB" id="A7AW64"/>
<evidence type="ECO:0000313" key="2">
    <source>
        <dbReference type="Proteomes" id="UP000002173"/>
    </source>
</evidence>
<reference evidence="2" key="2">
    <citation type="journal article" date="2020" name="Data Brief">
        <title>Transcriptome dataset of Babesia bovis life stages within vertebrate and invertebrate hosts.</title>
        <authorList>
            <person name="Ueti M.W."/>
            <person name="Johnson W.C."/>
            <person name="Kappmeyer L.S."/>
            <person name="Herndon D.R."/>
            <person name="Mousel M.R."/>
            <person name="Reif K.E."/>
            <person name="Taus N.S."/>
            <person name="Ifeonu O.O."/>
            <person name="Silva J.C."/>
            <person name="Suarez C.E."/>
            <person name="Brayton K.A."/>
        </authorList>
    </citation>
    <scope>NUCLEOTIDE SEQUENCE [LARGE SCALE GENOMIC DNA]</scope>
</reference>
<protein>
    <submittedName>
        <fullName evidence="1">Uncharacterized protein</fullName>
    </submittedName>
</protein>
<dbReference type="Proteomes" id="UP000002173">
    <property type="component" value="Unassembled WGS sequence"/>
</dbReference>
<dbReference type="KEGG" id="bbo:BBOV_I002090"/>
<dbReference type="InParanoid" id="A7AW64"/>
<dbReference type="GeneID" id="5477076"/>
<accession>A7AW64</accession>
<dbReference type="RefSeq" id="XP_001608860.1">
    <property type="nucleotide sequence ID" value="XM_001608810.1"/>
</dbReference>
<proteinExistence type="predicted"/>
<keyword evidence="2" id="KW-1185">Reference proteome</keyword>
<reference evidence="1 2" key="1">
    <citation type="journal article" date="2007" name="PLoS Pathog.">
        <title>Genome sequence of Babesia bovis and comparative analysis of apicomplexan hemoprotozoa.</title>
        <authorList>
            <person name="Brayton K.A."/>
            <person name="Lau A.O.T."/>
            <person name="Herndon D.R."/>
            <person name="Hannick L."/>
            <person name="Kappmeyer L.S."/>
            <person name="Berens S.J."/>
            <person name="Bidwell S.L."/>
            <person name="Brown W.C."/>
            <person name="Crabtree J."/>
            <person name="Fadrosh D."/>
            <person name="Feldblum T."/>
            <person name="Forberger H.A."/>
            <person name="Haas B.J."/>
            <person name="Howell J.M."/>
            <person name="Khouri H."/>
            <person name="Koo H."/>
            <person name="Mann D.J."/>
            <person name="Norimine J."/>
            <person name="Paulsen I.T."/>
            <person name="Radune D."/>
            <person name="Ren Q."/>
            <person name="Smith R.K. Jr."/>
            <person name="Suarez C.E."/>
            <person name="White O."/>
            <person name="Wortman J.R."/>
            <person name="Knowles D.P. Jr."/>
            <person name="McElwain T.F."/>
            <person name="Nene V.M."/>
        </authorList>
    </citation>
    <scope>NUCLEOTIDE SEQUENCE [LARGE SCALE GENOMIC DNA]</scope>
    <source>
        <strain evidence="1">T2Bo</strain>
    </source>
</reference>
<dbReference type="OMA" id="DWISNAM"/>
<sequence length="700" mass="79490">MVSYGTLWSTSIDLWVRALLKDLRRNRTSALLGILRTFSRRRGLKAFYTALLHCCGDYNDPLVVLLLRLCQLSRYKVDIPKDDSEVSSSTKSKVTVQDGKIPTYCMLSRCILATITPFLLHVLLSRRKVPMRHQSRCHCHSAIIQDFNVFASNSSAISESYIARCRRSSTRLRSKYSIIPRSAWLNSGNAGRLERAIYYSGSTLSLLRQVDPSESATQNEIVDRIKSSDIINQNPIDNISGLQAVLVLISEMHNVRVSDAIPCSLYQVYENLQGTQGPISTCIEDAIVYLQRLKTLDLDFKSNRIQLLRDAAKEYNSFNQQFVGHTNVQVREPGIWDNVKRAFRMNPACKHQPKTGFYRRISVSDYFSNSIGQGIDDRQLSFIVGNCLLFSSEYINIYVKLYSALTHGGGSSFFTFYDRFLMLAARAMIYNGDNANYIDDDMKLSPPLIFYYTFLNVIGSISGDVFVPLTEKSLYFTDKTFVDWISNAMFVSCNKYASTESSTSSAFTKGDSTMIDTSLDSSLSELSGNKEGLSHVENPVVSVCNDLISNRRSILQGSLAPYARRVYISEEAILCILRAHTLIFKINFDHMRGSFRHIQDCFKRYMELHSLGSSTRDVSTFQSFVKDVLSGRRSLHDSKYNASYIRLALPYALYSYAQLVFTQLSKCASRYTYPQAFWLSNCHMAILSRRIRGRVSEPHL</sequence>